<evidence type="ECO:0000313" key="2">
    <source>
        <dbReference type="Proteomes" id="UP000394068"/>
    </source>
</evidence>
<dbReference type="RefSeq" id="WP_077323141.1">
    <property type="nucleotide sequence ID" value="NZ_CABEHT010000001.1"/>
</dbReference>
<dbReference type="Proteomes" id="UP000394068">
    <property type="component" value="Unassembled WGS sequence"/>
</dbReference>
<reference evidence="1 2" key="1">
    <citation type="submission" date="2019-05" db="EMBL/GenBank/DDBJ databases">
        <authorList>
            <consortium name="Pathogen Informatics"/>
        </authorList>
    </citation>
    <scope>NUCLEOTIDE SEQUENCE [LARGE SCALE GENOMIC DNA]</scope>
    <source>
        <strain evidence="1 2">NCTC5386</strain>
    </source>
</reference>
<evidence type="ECO:0000313" key="1">
    <source>
        <dbReference type="EMBL" id="VTS17095.1"/>
    </source>
</evidence>
<dbReference type="AlphaFoldDB" id="A0A4U9XW17"/>
<gene>
    <name evidence="1" type="ORF">NCTC5386_01538</name>
</gene>
<dbReference type="EMBL" id="CABEHT010000001">
    <property type="protein sequence ID" value="VTS17095.1"/>
    <property type="molecule type" value="Genomic_DNA"/>
</dbReference>
<accession>A0A4U9XW17</accession>
<organism evidence="1 2">
    <name type="scientific">Streptococcus pseudoporcinus</name>
    <dbReference type="NCBI Taxonomy" id="361101"/>
    <lineage>
        <taxon>Bacteria</taxon>
        <taxon>Bacillati</taxon>
        <taxon>Bacillota</taxon>
        <taxon>Bacilli</taxon>
        <taxon>Lactobacillales</taxon>
        <taxon>Streptococcaceae</taxon>
        <taxon>Streptococcus</taxon>
    </lineage>
</organism>
<name>A0A4U9XW17_9STRE</name>
<sequence>MVTLTIDRQIELYSKSLLEALLKVSDYRLDEAVAEKIAYQYAKQLDYSDAMLMHVGVTTVASNLVSKIKSEYFNA</sequence>
<protein>
    <submittedName>
        <fullName evidence="1">Uncharacterized protein</fullName>
    </submittedName>
</protein>
<proteinExistence type="predicted"/>